<keyword evidence="1" id="KW-1133">Transmembrane helix</keyword>
<keyword evidence="1" id="KW-0472">Membrane</keyword>
<evidence type="ECO:0008006" key="4">
    <source>
        <dbReference type="Google" id="ProtNLM"/>
    </source>
</evidence>
<evidence type="ECO:0000313" key="2">
    <source>
        <dbReference type="EMBL" id="AXA84839.1"/>
    </source>
</evidence>
<dbReference type="RefSeq" id="WP_112927052.1">
    <property type="nucleotide sequence ID" value="NZ_CP029556.1"/>
</dbReference>
<sequence length="132" mass="14321">MRVGRSLKAFRRPWLWSALWMLGVAAVVAGSLLPPGDLPSAPMTHDKLLHFSGYFLLMAGAVQLYARRASWVAMALLLCGLGIGLEWLQAWMHVGRSAERADALANTLGVLAGFTTGFTSLRDLLLKLDGGR</sequence>
<protein>
    <recommendedName>
        <fullName evidence="4">VanZ family protein</fullName>
    </recommendedName>
</protein>
<reference evidence="3" key="1">
    <citation type="submission" date="2018-05" db="EMBL/GenBank/DDBJ databases">
        <title>Luteimonas pekinense sp. nov., isolated from human Meibomian gland secretions, Beijing, China.</title>
        <authorList>
            <person name="Wen T."/>
            <person name="Bai H."/>
            <person name="Lv H."/>
        </authorList>
    </citation>
    <scope>NUCLEOTIDE SEQUENCE [LARGE SCALE GENOMIC DNA]</scope>
    <source>
        <strain evidence="3">83-4</strain>
    </source>
</reference>
<dbReference type="PANTHER" id="PTHR28008:SF1">
    <property type="entry name" value="DOMAIN PROTEIN, PUTATIVE (AFU_ORTHOLOGUE AFUA_3G10980)-RELATED"/>
    <property type="match status" value="1"/>
</dbReference>
<dbReference type="AlphaFoldDB" id="A0A344J729"/>
<gene>
    <name evidence="2" type="ORF">DCD74_09230</name>
</gene>
<feature type="transmembrane region" description="Helical" evidence="1">
    <location>
        <begin position="12"/>
        <end position="33"/>
    </location>
</feature>
<dbReference type="EMBL" id="CP029556">
    <property type="protein sequence ID" value="AXA84839.1"/>
    <property type="molecule type" value="Genomic_DNA"/>
</dbReference>
<accession>A0A344J729</accession>
<keyword evidence="1" id="KW-0812">Transmembrane</keyword>
<feature type="transmembrane region" description="Helical" evidence="1">
    <location>
        <begin position="48"/>
        <end position="66"/>
    </location>
</feature>
<organism evidence="2 3">
    <name type="scientific">Solilutibacter oculi</name>
    <dbReference type="NCBI Taxonomy" id="2698682"/>
    <lineage>
        <taxon>Bacteria</taxon>
        <taxon>Pseudomonadati</taxon>
        <taxon>Pseudomonadota</taxon>
        <taxon>Gammaproteobacteria</taxon>
        <taxon>Lysobacterales</taxon>
        <taxon>Lysobacteraceae</taxon>
        <taxon>Solilutibacter</taxon>
    </lineage>
</organism>
<dbReference type="KEGG" id="lue:DCD74_09230"/>
<feature type="transmembrane region" description="Helical" evidence="1">
    <location>
        <begin position="103"/>
        <end position="125"/>
    </location>
</feature>
<dbReference type="PANTHER" id="PTHR28008">
    <property type="entry name" value="DOMAIN PROTEIN, PUTATIVE (AFU_ORTHOLOGUE AFUA_3G10980)-RELATED"/>
    <property type="match status" value="1"/>
</dbReference>
<feature type="transmembrane region" description="Helical" evidence="1">
    <location>
        <begin position="71"/>
        <end position="91"/>
    </location>
</feature>
<name>A0A344J729_9GAMM</name>
<keyword evidence="3" id="KW-1185">Reference proteome</keyword>
<dbReference type="Proteomes" id="UP000251842">
    <property type="component" value="Chromosome"/>
</dbReference>
<evidence type="ECO:0000313" key="3">
    <source>
        <dbReference type="Proteomes" id="UP000251842"/>
    </source>
</evidence>
<proteinExistence type="predicted"/>
<evidence type="ECO:0000256" key="1">
    <source>
        <dbReference type="SAM" id="Phobius"/>
    </source>
</evidence>
<dbReference type="OrthoDB" id="3790495at2"/>